<reference evidence="1 2" key="1">
    <citation type="submission" date="2014-08" db="EMBL/GenBank/DDBJ databases">
        <authorList>
            <person name="Hassan Y.I."/>
            <person name="Lepp D."/>
            <person name="Zhou T."/>
        </authorList>
    </citation>
    <scope>NUCLEOTIDE SEQUENCE [LARGE SCALE GENOMIC DNA]</scope>
    <source>
        <strain evidence="1 2">IFO13584</strain>
    </source>
</reference>
<dbReference type="RefSeq" id="WP_035086325.1">
    <property type="nucleotide sequence ID" value="NZ_JQGC01000025.1"/>
</dbReference>
<evidence type="ECO:0000313" key="1">
    <source>
        <dbReference type="EMBL" id="KFL29482.1"/>
    </source>
</evidence>
<protein>
    <submittedName>
        <fullName evidence="1">Uncharacterized protein</fullName>
    </submittedName>
</protein>
<evidence type="ECO:0000313" key="2">
    <source>
        <dbReference type="Proteomes" id="UP000028981"/>
    </source>
</evidence>
<dbReference type="Proteomes" id="UP000028981">
    <property type="component" value="Unassembled WGS sequence"/>
</dbReference>
<gene>
    <name evidence="1" type="ORF">JP75_20625</name>
</gene>
<comment type="caution">
    <text evidence="1">The sequence shown here is derived from an EMBL/GenBank/DDBJ whole genome shotgun (WGS) entry which is preliminary data.</text>
</comment>
<keyword evidence="2" id="KW-1185">Reference proteome</keyword>
<organism evidence="1 2">
    <name type="scientific">Devosia riboflavina</name>
    <dbReference type="NCBI Taxonomy" id="46914"/>
    <lineage>
        <taxon>Bacteria</taxon>
        <taxon>Pseudomonadati</taxon>
        <taxon>Pseudomonadota</taxon>
        <taxon>Alphaproteobacteria</taxon>
        <taxon>Hyphomicrobiales</taxon>
        <taxon>Devosiaceae</taxon>
        <taxon>Devosia</taxon>
    </lineage>
</organism>
<dbReference type="AlphaFoldDB" id="A0A087LXX9"/>
<name>A0A087LXX9_9HYPH</name>
<dbReference type="OrthoDB" id="7949762at2"/>
<accession>A0A087LXX9</accession>
<sequence length="93" mass="10885">MHEYVDELSNTLIERYKFYLQTFLVDLWSERGLIEFRVGYSLRRDSKLHTRTFTVSAQETLTTAERLAVVDALFAEIEDHIDETISATLVELN</sequence>
<proteinExistence type="predicted"/>
<dbReference type="EMBL" id="JQGC01000025">
    <property type="protein sequence ID" value="KFL29482.1"/>
    <property type="molecule type" value="Genomic_DNA"/>
</dbReference>